<accession>A0ABS1KNR0</accession>
<keyword evidence="2" id="KW-1185">Reference proteome</keyword>
<reference evidence="1 2" key="1">
    <citation type="submission" date="2021-01" db="EMBL/GenBank/DDBJ databases">
        <title>Chryseolinea sp. Jin1 Genome sequencing and assembly.</title>
        <authorList>
            <person name="Kim I."/>
        </authorList>
    </citation>
    <scope>NUCLEOTIDE SEQUENCE [LARGE SCALE GENOMIC DNA]</scope>
    <source>
        <strain evidence="1 2">Jin1</strain>
    </source>
</reference>
<gene>
    <name evidence="1" type="ORF">JI741_01565</name>
</gene>
<evidence type="ECO:0000313" key="2">
    <source>
        <dbReference type="Proteomes" id="UP000613030"/>
    </source>
</evidence>
<dbReference type="EMBL" id="JAERRB010000001">
    <property type="protein sequence ID" value="MBL0739881.1"/>
    <property type="molecule type" value="Genomic_DNA"/>
</dbReference>
<name>A0ABS1KNR0_9BACT</name>
<dbReference type="RefSeq" id="WP_236675827.1">
    <property type="nucleotide sequence ID" value="NZ_JAERRB010000001.1"/>
</dbReference>
<dbReference type="Proteomes" id="UP000613030">
    <property type="component" value="Unassembled WGS sequence"/>
</dbReference>
<sequence>MFAPPNILLIQNFDFERHGVAPKTKFLIVLLQTNTDAIIAPLTTSQDYVPDHYKTKRCIKDDAGCIHCYYIPKQVVIGQNGFSFAKDTYVHINPLNLKKRSIANLRQKYELTAAAALKDALTDSEYSDFLYCLYKSQHVPRGVRKTMEPIIERIEKNRQPQN</sequence>
<organism evidence="1 2">
    <name type="scientific">Chryseolinea lacunae</name>
    <dbReference type="NCBI Taxonomy" id="2801331"/>
    <lineage>
        <taxon>Bacteria</taxon>
        <taxon>Pseudomonadati</taxon>
        <taxon>Bacteroidota</taxon>
        <taxon>Cytophagia</taxon>
        <taxon>Cytophagales</taxon>
        <taxon>Fulvivirgaceae</taxon>
        <taxon>Chryseolinea</taxon>
    </lineage>
</organism>
<comment type="caution">
    <text evidence="1">The sequence shown here is derived from an EMBL/GenBank/DDBJ whole genome shotgun (WGS) entry which is preliminary data.</text>
</comment>
<protein>
    <submittedName>
        <fullName evidence="1">Uncharacterized protein</fullName>
    </submittedName>
</protein>
<evidence type="ECO:0000313" key="1">
    <source>
        <dbReference type="EMBL" id="MBL0739881.1"/>
    </source>
</evidence>
<proteinExistence type="predicted"/>